<dbReference type="SUPFAM" id="SSF55545">
    <property type="entry name" value="beta-N-acetylhexosaminidase-like domain"/>
    <property type="match status" value="1"/>
</dbReference>
<dbReference type="InterPro" id="IPR041437">
    <property type="entry name" value="GH115_C"/>
</dbReference>
<dbReference type="Gene3D" id="1.20.58.2150">
    <property type="match status" value="1"/>
</dbReference>
<protein>
    <recommendedName>
        <fullName evidence="2">Gylcosyl hydrolase 115 C-terminal domain-containing protein</fullName>
    </recommendedName>
</protein>
<dbReference type="InterPro" id="IPR042301">
    <property type="entry name" value="GH115_sf"/>
</dbReference>
<evidence type="ECO:0000259" key="2">
    <source>
        <dbReference type="Pfam" id="PF17829"/>
    </source>
</evidence>
<dbReference type="eggNOG" id="ENOG502QTU7">
    <property type="taxonomic scope" value="Eukaryota"/>
</dbReference>
<dbReference type="InterPro" id="IPR031924">
    <property type="entry name" value="GH115"/>
</dbReference>
<keyword evidence="1" id="KW-0378">Hydrolase</keyword>
<dbReference type="EMBL" id="GL996512">
    <property type="protein sequence ID" value="EGV66063.1"/>
    <property type="molecule type" value="Genomic_DNA"/>
</dbReference>
<dbReference type="Gene3D" id="2.60.120.1620">
    <property type="match status" value="1"/>
</dbReference>
<dbReference type="RefSeq" id="XP_006684637.1">
    <property type="nucleotide sequence ID" value="XM_006684574.1"/>
</dbReference>
<dbReference type="AlphaFoldDB" id="G3AZC8"/>
<accession>G3AZC8</accession>
<evidence type="ECO:0000313" key="3">
    <source>
        <dbReference type="EMBL" id="EGV66063.1"/>
    </source>
</evidence>
<gene>
    <name evidence="3" type="ORF">CANTEDRAFT_133492</name>
</gene>
<sequence>MYWFWCFLSIVTASIVFEEYDETIPIYTNASTSRLVFDPADWPGVIRAAHDLRKDFEAVTGKKALQVANDTLEYCSKSPTIIIGTIGNSSIIDNLVKNNLIDIRAIEHKWESYIITHIKGCNTVVVAGSDKRGTIFGIYTISGMIGVSPWYFWADVPIESHSSVYFNTSAPIVSGEPSVKYRGIFINDEEPSLSTWVNRNFDQGNYTHYVHEFYFKVFELLLRQKANLLWPAMWKAMFGLDDGLNQYWADYYGIVMSTSHTEPLQRASNEWLYEGEGSWDYTTNEKNITEYWKDGIARGKAYEGVWVEGMRGLGDTAMSDGVESALLEKIIAHQRDLLVEGFGEGTNISTIPQVWCLYKEVQSYYQKGMSVPDDIILLWVDDNWGNIRRLPQGDETSRSGGAGIYYHFDYVGDPRNYKWINTVSLTRTWEQMHMAYERQAREFWVVNVGDLKGLEVPIAYFLDLAYDYDQWGQVNKVPTWTRKWAEQQFGEFAPDIVIDEISDIVEEYSFLAGRLKYELLDRDTYTLLNYNEAQMVLDTWKTLSDRAWNVYNNSLSKAAKPAFFEMILHPCHAGYIVHDLHITAGKNDLYTSQQRNQASSSADHVKEAFQDDFNWKKKWDALLDGKWKNMMDQPHLSYSYWQNPMRDVMPAVSEILLETEAMSGSGGLTIDGALGVVPGDDVHNGATYNNNTLIFPELNPYSGNTWIEVFSRGYEDFEFKVTPWNDYVSVTPSSGIINASNQSLWNSIFLNVSVDWDQVDDGFHLEFLNFTTNSSTYFYTIPTILNLPINKTENVTSFTGYIESQGYVSIEAEHTTANISQNDTYFLTIPRFGRTLSGVTLYPINSESQVATEDASYLEYDFYAFSGSNVTNVTLIFSPSLNVNPFRPLRYGVAVDDDEPEDIQIYEDNTDPTAYPVGWEEAVAANAWTRNTTHDVDAGPHTLKVWLLEPGVVLQKIVIDFGGARPSYLGPPESYFLEEE</sequence>
<evidence type="ECO:0000313" key="4">
    <source>
        <dbReference type="Proteomes" id="UP000000707"/>
    </source>
</evidence>
<name>G3AZC8_CANTC</name>
<dbReference type="Proteomes" id="UP000000707">
    <property type="component" value="Unassembled WGS sequence"/>
</dbReference>
<dbReference type="InterPro" id="IPR029018">
    <property type="entry name" value="Hex-like_dom2"/>
</dbReference>
<evidence type="ECO:0000256" key="1">
    <source>
        <dbReference type="ARBA" id="ARBA00022801"/>
    </source>
</evidence>
<dbReference type="KEGG" id="cten:18249710"/>
<dbReference type="GeneID" id="18249710"/>
<dbReference type="PANTHER" id="PTHR37842:SF2">
    <property type="entry name" value="GYLCOSYL HYDROLASE 115 C-TERMINAL DOMAIN-CONTAINING PROTEIN"/>
    <property type="match status" value="1"/>
</dbReference>
<proteinExistence type="predicted"/>
<dbReference type="Gene3D" id="3.20.20.520">
    <property type="entry name" value="Glycosyl hydrolase family 115"/>
    <property type="match status" value="1"/>
</dbReference>
<reference evidence="3 4" key="1">
    <citation type="journal article" date="2011" name="Proc. Natl. Acad. Sci. U.S.A.">
        <title>Comparative genomics of xylose-fermenting fungi for enhanced biofuel production.</title>
        <authorList>
            <person name="Wohlbach D.J."/>
            <person name="Kuo A."/>
            <person name="Sato T.K."/>
            <person name="Potts K.M."/>
            <person name="Salamov A.A."/>
            <person name="LaButti K.M."/>
            <person name="Sun H."/>
            <person name="Clum A."/>
            <person name="Pangilinan J.L."/>
            <person name="Lindquist E.A."/>
            <person name="Lucas S."/>
            <person name="Lapidus A."/>
            <person name="Jin M."/>
            <person name="Gunawan C."/>
            <person name="Balan V."/>
            <person name="Dale B.E."/>
            <person name="Jeffries T.W."/>
            <person name="Zinkel R."/>
            <person name="Barry K.W."/>
            <person name="Grigoriev I.V."/>
            <person name="Gasch A.P."/>
        </authorList>
    </citation>
    <scope>NUCLEOTIDE SEQUENCE [LARGE SCALE GENOMIC DNA]</scope>
    <source>
        <strain evidence="4">ATCC 10573 / BCRC 21748 / CBS 615 / JCM 9827 / NBRC 10315 / NRRL Y-1498 / VKM Y-70</strain>
    </source>
</reference>
<organism evidence="4">
    <name type="scientific">Candida tenuis (strain ATCC 10573 / BCRC 21748 / CBS 615 / JCM 9827 / NBRC 10315 / NRRL Y-1498 / VKM Y-70)</name>
    <name type="common">Yeast</name>
    <name type="synonym">Yamadazyma tenuis</name>
    <dbReference type="NCBI Taxonomy" id="590646"/>
    <lineage>
        <taxon>Eukaryota</taxon>
        <taxon>Fungi</taxon>
        <taxon>Dikarya</taxon>
        <taxon>Ascomycota</taxon>
        <taxon>Saccharomycotina</taxon>
        <taxon>Pichiomycetes</taxon>
        <taxon>Debaryomycetaceae</taxon>
        <taxon>Yamadazyma</taxon>
    </lineage>
</organism>
<dbReference type="HOGENOM" id="CLU_004852_0_0_1"/>
<dbReference type="Pfam" id="PF15979">
    <property type="entry name" value="Glyco_hydro_115"/>
    <property type="match status" value="1"/>
</dbReference>
<keyword evidence="4" id="KW-1185">Reference proteome</keyword>
<dbReference type="GO" id="GO:0016787">
    <property type="term" value="F:hydrolase activity"/>
    <property type="evidence" value="ECO:0007669"/>
    <property type="project" value="UniProtKB-KW"/>
</dbReference>
<dbReference type="Pfam" id="PF17829">
    <property type="entry name" value="GH115_C"/>
    <property type="match status" value="1"/>
</dbReference>
<feature type="domain" description="Gylcosyl hydrolase 115 C-terminal" evidence="2">
    <location>
        <begin position="800"/>
        <end position="973"/>
    </location>
</feature>
<dbReference type="OrthoDB" id="4849794at2759"/>
<dbReference type="PANTHER" id="PTHR37842">
    <property type="match status" value="1"/>
</dbReference>
<dbReference type="Gene3D" id="3.30.379.10">
    <property type="entry name" value="Chitobiase/beta-hexosaminidase domain 2-like"/>
    <property type="match status" value="1"/>
</dbReference>